<dbReference type="VEuPathDB" id="GiardiaDB:DHA2_152067"/>
<sequence>VTNYTLLIDMDSPHDYYESFDKQVGEALAGISGSSLEKYIESSYTEEYWCFGVHHHKQPHILDIDEMSS</sequence>
<reference evidence="2" key="1">
    <citation type="submission" date="2012-02" db="EMBL/GenBank/DDBJ databases">
        <title>Genome sequencing of Giardia lamblia Genotypes A2 and B isolates (DH and GS) and comparative analysis with the genomes of Genotypes A1 and E (WB and Pig).</title>
        <authorList>
            <person name="Adam R."/>
            <person name="Dahlstrom E."/>
            <person name="Martens C."/>
            <person name="Bruno D."/>
            <person name="Barbian K."/>
            <person name="Porcella S.F."/>
            <person name="Nash T."/>
        </authorList>
    </citation>
    <scope>NUCLEOTIDE SEQUENCE</scope>
    <source>
        <strain evidence="2">DH</strain>
    </source>
</reference>
<accession>V6TH02</accession>
<dbReference type="EMBL" id="AHGT01000054">
    <property type="protein sequence ID" value="ESU36185.1"/>
    <property type="molecule type" value="Genomic_DNA"/>
</dbReference>
<dbReference type="AlphaFoldDB" id="V6TH02"/>
<dbReference type="Proteomes" id="UP000018320">
    <property type="component" value="Unassembled WGS sequence"/>
</dbReference>
<gene>
    <name evidence="1" type="ORF">DHA2_152067</name>
</gene>
<feature type="non-terminal residue" evidence="1">
    <location>
        <position position="1"/>
    </location>
</feature>
<organism evidence="1 2">
    <name type="scientific">Giardia intestinalis</name>
    <name type="common">Giardia lamblia</name>
    <dbReference type="NCBI Taxonomy" id="5741"/>
    <lineage>
        <taxon>Eukaryota</taxon>
        <taxon>Metamonada</taxon>
        <taxon>Diplomonadida</taxon>
        <taxon>Hexamitidae</taxon>
        <taxon>Giardiinae</taxon>
        <taxon>Giardia</taxon>
    </lineage>
</organism>
<protein>
    <submittedName>
        <fullName evidence="1">Uncharacterized protein</fullName>
    </submittedName>
</protein>
<reference evidence="1 2" key="2">
    <citation type="journal article" date="2013" name="Genome Biol. Evol.">
        <title>Genome sequencing of Giardia lamblia genotypes A2 and B isolates (DH and GS) and comparative analysis with the genomes of genotypes A1 and E (WB and Pig).</title>
        <authorList>
            <person name="Adam R.D."/>
            <person name="Dahlstrom E.W."/>
            <person name="Martens C.A."/>
            <person name="Bruno D.P."/>
            <person name="Barbian K.D."/>
            <person name="Ricklefs S.M."/>
            <person name="Hernandez M.M."/>
            <person name="Narla N.P."/>
            <person name="Patel R.B."/>
            <person name="Porcella S.F."/>
            <person name="Nash T.E."/>
        </authorList>
    </citation>
    <scope>NUCLEOTIDE SEQUENCE [LARGE SCALE GENOMIC DNA]</scope>
    <source>
        <strain evidence="1 2">DH</strain>
    </source>
</reference>
<evidence type="ECO:0000313" key="1">
    <source>
        <dbReference type="EMBL" id="ESU36185.1"/>
    </source>
</evidence>
<name>V6TH02_GIAIN</name>
<evidence type="ECO:0000313" key="2">
    <source>
        <dbReference type="Proteomes" id="UP000018320"/>
    </source>
</evidence>
<comment type="caution">
    <text evidence="1">The sequence shown here is derived from an EMBL/GenBank/DDBJ whole genome shotgun (WGS) entry which is preliminary data.</text>
</comment>
<proteinExistence type="predicted"/>